<keyword evidence="5" id="KW-1185">Reference proteome</keyword>
<reference evidence="4 5" key="1">
    <citation type="journal article" date="2018" name="Nat. Ecol. Evol.">
        <title>Pezizomycetes genomes reveal the molecular basis of ectomycorrhizal truffle lifestyle.</title>
        <authorList>
            <person name="Murat C."/>
            <person name="Payen T."/>
            <person name="Noel B."/>
            <person name="Kuo A."/>
            <person name="Morin E."/>
            <person name="Chen J."/>
            <person name="Kohler A."/>
            <person name="Krizsan K."/>
            <person name="Balestrini R."/>
            <person name="Da Silva C."/>
            <person name="Montanini B."/>
            <person name="Hainaut M."/>
            <person name="Levati E."/>
            <person name="Barry K.W."/>
            <person name="Belfiori B."/>
            <person name="Cichocki N."/>
            <person name="Clum A."/>
            <person name="Dockter R.B."/>
            <person name="Fauchery L."/>
            <person name="Guy J."/>
            <person name="Iotti M."/>
            <person name="Le Tacon F."/>
            <person name="Lindquist E.A."/>
            <person name="Lipzen A."/>
            <person name="Malagnac F."/>
            <person name="Mello A."/>
            <person name="Molinier V."/>
            <person name="Miyauchi S."/>
            <person name="Poulain J."/>
            <person name="Riccioni C."/>
            <person name="Rubini A."/>
            <person name="Sitrit Y."/>
            <person name="Splivallo R."/>
            <person name="Traeger S."/>
            <person name="Wang M."/>
            <person name="Zifcakova L."/>
            <person name="Wipf D."/>
            <person name="Zambonelli A."/>
            <person name="Paolocci F."/>
            <person name="Nowrousian M."/>
            <person name="Ottonello S."/>
            <person name="Baldrian P."/>
            <person name="Spatafora J.W."/>
            <person name="Henrissat B."/>
            <person name="Nagy L.G."/>
            <person name="Aury J.M."/>
            <person name="Wincker P."/>
            <person name="Grigoriev I.V."/>
            <person name="Bonfante P."/>
            <person name="Martin F.M."/>
        </authorList>
    </citation>
    <scope>NUCLEOTIDE SEQUENCE [LARGE SCALE GENOMIC DNA]</scope>
    <source>
        <strain evidence="4 5">ATCC MYA-4762</strain>
    </source>
</reference>
<dbReference type="InterPro" id="IPR002885">
    <property type="entry name" value="PPR_rpt"/>
</dbReference>
<proteinExistence type="predicted"/>
<dbReference type="EMBL" id="ML121548">
    <property type="protein sequence ID" value="RPB22992.1"/>
    <property type="molecule type" value="Genomic_DNA"/>
</dbReference>
<keyword evidence="1" id="KW-0677">Repeat</keyword>
<sequence length="917" mass="102320">MSRPPYAPLCASCRSFILSRLPQPQQPVSRTASTLRIRRFSTIHPTRASLNEPPSTTTTDSPPTQETNTALREALHEYMRLQDQSTGVPFVPGSTPAALGKRDRVLGQPPKTAQIFVNDDPTSEFVTTKLVPLTVAIQKGELSNAWTEYQKLAKDPAFNSPVNPIILNLFRGGIHTDLFDLVMENEGEDPDIPVPIKLANDWAEMGVASPTMYSRILVDALKQGEISLIELILKHACKMSPPYQLELAYLRGQVMDVYEDSQMGADTATIEKSQIELWCLIYAAYNYVRSLSIPGKTSGDISEGEWPKQGTFFHELHNTLPQVKNLPTDAMLRDVLTSYGFNVGFIDKVVLSAANLETANFFTQLKALREDIKYAVSRRDYPQLKSLYEDGLRMQLPFKGHYYNLFILAFAGLNHIEAATAVWNDMLGAGYPPTAHSWNALLMGCGRARDTKFLLLLWKKMLDTGVVPDTFLWTTRTHALFIAGNIREGVASLREMAQSDNTRPNLNTINAALAGLMRNAYSKEARSILEYAVKALGIKPDLVTYNTLLKGHMSLGDIQEALKILGTMEENEIRPDVVTCTIILNGLYKHSLQNITPTTANPAMVAAGTTSLGGVESENALQANANQTTLFSICSRLLQQMRQSGITANVNFYTILIDGLLHPSSGNILAARDILRIMQNRGIEGTAATYTVFVRYYASVGDIDGIESCWRDMAKRRVYPDWIILEETVKGYARMRPPAGLGEVKGVMNPRQARGREWELTNWREGVCNRILWWVGKVDALNKGLPFQDVLRQEGGPWERGGPPQQFQQQRISLKNNQNIPENNDTHDSMAASDIIPPANAHFRLTMKTYKEVLGRFLSEERYDAVEHVLRLLEQKCVREGVMMSGGENWKQLDAVLKVAGASGIRVPEKLVERLFA</sequence>
<dbReference type="Proteomes" id="UP000267821">
    <property type="component" value="Unassembled WGS sequence"/>
</dbReference>
<feature type="compositionally biased region" description="Low complexity" evidence="3">
    <location>
        <begin position="51"/>
        <end position="67"/>
    </location>
</feature>
<evidence type="ECO:0008006" key="6">
    <source>
        <dbReference type="Google" id="ProtNLM"/>
    </source>
</evidence>
<organism evidence="4 5">
    <name type="scientific">Terfezia boudieri ATCC MYA-4762</name>
    <dbReference type="NCBI Taxonomy" id="1051890"/>
    <lineage>
        <taxon>Eukaryota</taxon>
        <taxon>Fungi</taxon>
        <taxon>Dikarya</taxon>
        <taxon>Ascomycota</taxon>
        <taxon>Pezizomycotina</taxon>
        <taxon>Pezizomycetes</taxon>
        <taxon>Pezizales</taxon>
        <taxon>Pezizaceae</taxon>
        <taxon>Terfezia</taxon>
    </lineage>
</organism>
<gene>
    <name evidence="4" type="ORF">L211DRAFT_838927</name>
</gene>
<feature type="repeat" description="PPR" evidence="2">
    <location>
        <begin position="434"/>
        <end position="468"/>
    </location>
</feature>
<dbReference type="InParanoid" id="A0A3N4LNW4"/>
<dbReference type="Pfam" id="PF01535">
    <property type="entry name" value="PPR"/>
    <property type="match status" value="1"/>
</dbReference>
<protein>
    <recommendedName>
        <fullName evidence="6">Pentacotripeptide-repeat region of PRORP domain-containing protein</fullName>
    </recommendedName>
</protein>
<dbReference type="NCBIfam" id="TIGR00756">
    <property type="entry name" value="PPR"/>
    <property type="match status" value="3"/>
</dbReference>
<dbReference type="STRING" id="1051890.A0A3N4LNW4"/>
<dbReference type="InterPro" id="IPR011990">
    <property type="entry name" value="TPR-like_helical_dom_sf"/>
</dbReference>
<dbReference type="Gene3D" id="1.25.40.10">
    <property type="entry name" value="Tetratricopeptide repeat domain"/>
    <property type="match status" value="3"/>
</dbReference>
<dbReference type="PANTHER" id="PTHR47941">
    <property type="entry name" value="PENTATRICOPEPTIDE REPEAT-CONTAINING PROTEIN 3, MITOCHONDRIAL"/>
    <property type="match status" value="1"/>
</dbReference>
<evidence type="ECO:0000256" key="1">
    <source>
        <dbReference type="ARBA" id="ARBA00022737"/>
    </source>
</evidence>
<feature type="region of interest" description="Disordered" evidence="3">
    <location>
        <begin position="41"/>
        <end position="67"/>
    </location>
</feature>
<evidence type="ECO:0000256" key="3">
    <source>
        <dbReference type="SAM" id="MobiDB-lite"/>
    </source>
</evidence>
<evidence type="ECO:0000313" key="5">
    <source>
        <dbReference type="Proteomes" id="UP000267821"/>
    </source>
</evidence>
<feature type="repeat" description="PPR" evidence="2">
    <location>
        <begin position="541"/>
        <end position="575"/>
    </location>
</feature>
<dbReference type="Pfam" id="PF13041">
    <property type="entry name" value="PPR_2"/>
    <property type="match status" value="1"/>
</dbReference>
<dbReference type="OrthoDB" id="185373at2759"/>
<dbReference type="PROSITE" id="PS51375">
    <property type="entry name" value="PPR"/>
    <property type="match status" value="3"/>
</dbReference>
<name>A0A3N4LNW4_9PEZI</name>
<evidence type="ECO:0000313" key="4">
    <source>
        <dbReference type="EMBL" id="RPB22992.1"/>
    </source>
</evidence>
<accession>A0A3N4LNW4</accession>
<dbReference type="AlphaFoldDB" id="A0A3N4LNW4"/>
<evidence type="ECO:0000256" key="2">
    <source>
        <dbReference type="PROSITE-ProRule" id="PRU00708"/>
    </source>
</evidence>
<feature type="repeat" description="PPR" evidence="2">
    <location>
        <begin position="686"/>
        <end position="720"/>
    </location>
</feature>